<dbReference type="SUPFAM" id="SSF53300">
    <property type="entry name" value="vWA-like"/>
    <property type="match status" value="1"/>
</dbReference>
<dbReference type="PANTHER" id="PTHR37947:SF1">
    <property type="entry name" value="BLL2462 PROTEIN"/>
    <property type="match status" value="1"/>
</dbReference>
<protein>
    <recommendedName>
        <fullName evidence="2">Putative glutamine amidotransferase domain-containing protein</fullName>
    </recommendedName>
</protein>
<evidence type="ECO:0000256" key="1">
    <source>
        <dbReference type="SAM" id="Phobius"/>
    </source>
</evidence>
<keyword evidence="1" id="KW-0472">Membrane</keyword>
<keyword evidence="1" id="KW-0812">Transmembrane</keyword>
<keyword evidence="1" id="KW-1133">Transmembrane helix</keyword>
<evidence type="ECO:0000313" key="3">
    <source>
        <dbReference type="EMBL" id="VTR96169.1"/>
    </source>
</evidence>
<keyword evidence="4" id="KW-1185">Reference proteome</keyword>
<dbReference type="Gene3D" id="3.40.50.410">
    <property type="entry name" value="von Willebrand factor, type A domain"/>
    <property type="match status" value="1"/>
</dbReference>
<dbReference type="InterPro" id="IPR029062">
    <property type="entry name" value="Class_I_gatase-like"/>
</dbReference>
<dbReference type="Pfam" id="PF07090">
    <property type="entry name" value="GATase1_like"/>
    <property type="match status" value="1"/>
</dbReference>
<dbReference type="PANTHER" id="PTHR37947">
    <property type="entry name" value="BLL2462 PROTEIN"/>
    <property type="match status" value="1"/>
</dbReference>
<dbReference type="InterPro" id="IPR010768">
    <property type="entry name" value="GATase1-like"/>
</dbReference>
<proteinExistence type="predicted"/>
<accession>A0A6P2D4W3</accession>
<dbReference type="InterPro" id="IPR036465">
    <property type="entry name" value="vWFA_dom_sf"/>
</dbReference>
<feature type="domain" description="Putative glutamine amidotransferase" evidence="2">
    <location>
        <begin position="390"/>
        <end position="581"/>
    </location>
</feature>
<feature type="transmembrane region" description="Helical" evidence="1">
    <location>
        <begin position="12"/>
        <end position="33"/>
    </location>
</feature>
<organism evidence="3 4">
    <name type="scientific">Gemmata massiliana</name>
    <dbReference type="NCBI Taxonomy" id="1210884"/>
    <lineage>
        <taxon>Bacteria</taxon>
        <taxon>Pseudomonadati</taxon>
        <taxon>Planctomycetota</taxon>
        <taxon>Planctomycetia</taxon>
        <taxon>Gemmatales</taxon>
        <taxon>Gemmataceae</taxon>
        <taxon>Gemmata</taxon>
    </lineage>
</organism>
<dbReference type="KEGG" id="gms:SOIL9_15450"/>
<dbReference type="SUPFAM" id="SSF52317">
    <property type="entry name" value="Class I glutamine amidotransferase-like"/>
    <property type="match status" value="1"/>
</dbReference>
<evidence type="ECO:0000259" key="2">
    <source>
        <dbReference type="Pfam" id="PF07090"/>
    </source>
</evidence>
<dbReference type="EMBL" id="LR593886">
    <property type="protein sequence ID" value="VTR96169.1"/>
    <property type="molecule type" value="Genomic_DNA"/>
</dbReference>
<dbReference type="Gene3D" id="3.40.50.880">
    <property type="match status" value="1"/>
</dbReference>
<sequence>MTLSPDPNLSFSPVWAVLPWLAGAVALLTVVWLRGAAALPRSRHWALWACRAGVLGALAVIVVNPVHVAVTPAAAHRPEVHVLLDASQSMKLGAPETRWQEATALLRAALEKQEGHADVRVHRFGERLVAVDPALLRTGDLPPPADADSQLLSAFRQLGGRLGREAPAAVIVASDGRVRDPDKLGEMAAPWKKMQVPVHVVPVGRAAAGGDVAVVAAVAPAKARKQAQVTVDVFLRSFGFAGRRAELQLQALADNGTVRRTLTALPVTLRDGVQPLTVAFRMEPDIKKLRLHLPPPAGDLAPANNDFPVEIELDRTKIRVLVLDGSDAPGSVPRPGRPFDEFADDSDAPYAPLRDALLADPDVQCTVYHVTAGGEPRRVLSRETAHLGPAFPRSAAELLAYDALVLSNAPRAALSDEVLGWVEEWIGKRGGGLLMAGGPRAFGGGAWQGTAVERMLPVEFTAAPDWDATPASPEPTGADLHPIWRLFDDERATRVALKALPESAGRNTWTRVKPQSGTVLGAQKGGGAPLLAVGVYGRGRTMALAAPLTAAWAPQFARAWGEAGDNRHFAKFARNAIYWLTEDSAIGRRRLVASTDKRYYRPGETVSLSAQTFDESATRTGRYRVVALLEPKQLDGAELPASVVKWPAGRPRAPGESGPLVGWGEEIELHLDPETKEHTLPLPLVEALTAGSSGQAFKLELTAYEGGTQIDSSSLDVQVLSDPHEAQNPLPDREFLKALAAATGGRELTDAAALAGALQALSVPGGPEDVRRTPLWSREWLLGALLGLLAVEWFVRRWLGLA</sequence>
<gene>
    <name evidence="3" type="ORF">SOIL9_15450</name>
</gene>
<evidence type="ECO:0000313" key="4">
    <source>
        <dbReference type="Proteomes" id="UP000464178"/>
    </source>
</evidence>
<dbReference type="RefSeq" id="WP_162670491.1">
    <property type="nucleotide sequence ID" value="NZ_LR593886.1"/>
</dbReference>
<dbReference type="Proteomes" id="UP000464178">
    <property type="component" value="Chromosome"/>
</dbReference>
<reference evidence="3 4" key="1">
    <citation type="submission" date="2019-05" db="EMBL/GenBank/DDBJ databases">
        <authorList>
            <consortium name="Science for Life Laboratories"/>
        </authorList>
    </citation>
    <scope>NUCLEOTIDE SEQUENCE [LARGE SCALE GENOMIC DNA]</scope>
    <source>
        <strain evidence="3">Soil9</strain>
    </source>
</reference>
<feature type="transmembrane region" description="Helical" evidence="1">
    <location>
        <begin position="45"/>
        <end position="63"/>
    </location>
</feature>
<name>A0A6P2D4W3_9BACT</name>
<dbReference type="AlphaFoldDB" id="A0A6P2D4W3"/>